<name>A0A1E4T9E7_9ASCO</name>
<protein>
    <submittedName>
        <fullName evidence="1">Uncharacterized protein</fullName>
    </submittedName>
</protein>
<dbReference type="Proteomes" id="UP000095023">
    <property type="component" value="Unassembled WGS sequence"/>
</dbReference>
<gene>
    <name evidence="1" type="ORF">CANCADRAFT_4511</name>
</gene>
<accession>A0A1E4T9E7</accession>
<sequence>MNFQNKSIKDLSDASFVIRSEYATPSRRKDAPRIPSSIIDHSRASSIFTGSFICLDGHEFEIESAGAESRVSGVCELAGDHASLRGSVKRATRPKEVGARVSHIVHRIKAKLSNKERVAKVLDDLKLKFIQINQRLFHKKPKGPEAVVVADSAEVYTPVGCKRDEDDELFLNDIRNFVPALKRAASKNMESSQKLESAIASTG</sequence>
<organism evidence="1 2">
    <name type="scientific">Tortispora caseinolytica NRRL Y-17796</name>
    <dbReference type="NCBI Taxonomy" id="767744"/>
    <lineage>
        <taxon>Eukaryota</taxon>
        <taxon>Fungi</taxon>
        <taxon>Dikarya</taxon>
        <taxon>Ascomycota</taxon>
        <taxon>Saccharomycotina</taxon>
        <taxon>Trigonopsidomycetes</taxon>
        <taxon>Trigonopsidales</taxon>
        <taxon>Trigonopsidaceae</taxon>
        <taxon>Tortispora</taxon>
    </lineage>
</organism>
<reference evidence="2" key="1">
    <citation type="submission" date="2016-02" db="EMBL/GenBank/DDBJ databases">
        <title>Comparative genomics of biotechnologically important yeasts.</title>
        <authorList>
            <consortium name="DOE Joint Genome Institute"/>
            <person name="Riley R."/>
            <person name="Haridas S."/>
            <person name="Wolfe K.H."/>
            <person name="Lopes M.R."/>
            <person name="Hittinger C.T."/>
            <person name="Goker M."/>
            <person name="Salamov A."/>
            <person name="Wisecaver J."/>
            <person name="Long T.M."/>
            <person name="Aerts A.L."/>
            <person name="Barry K."/>
            <person name="Choi C."/>
            <person name="Clum A."/>
            <person name="Coughlan A.Y."/>
            <person name="Deshpande S."/>
            <person name="Douglass A.P."/>
            <person name="Hanson S.J."/>
            <person name="Klenk H.-P."/>
            <person name="Labutti K."/>
            <person name="Lapidus A."/>
            <person name="Lindquist E."/>
            <person name="Lipzen A."/>
            <person name="Meier-Kolthoff J.P."/>
            <person name="Ohm R.A."/>
            <person name="Otillar R.P."/>
            <person name="Pangilinan J."/>
            <person name="Peng Y."/>
            <person name="Rokas A."/>
            <person name="Rosa C.A."/>
            <person name="Scheuner C."/>
            <person name="Sibirny A.A."/>
            <person name="Slot J.C."/>
            <person name="Stielow J.B."/>
            <person name="Sun H."/>
            <person name="Kurtzman C.P."/>
            <person name="Blackwell M."/>
            <person name="Jeffries T.W."/>
            <person name="Grigoriev I.V."/>
        </authorList>
    </citation>
    <scope>NUCLEOTIDE SEQUENCE [LARGE SCALE GENOMIC DNA]</scope>
    <source>
        <strain evidence="2">NRRL Y-17796</strain>
    </source>
</reference>
<evidence type="ECO:0000313" key="2">
    <source>
        <dbReference type="Proteomes" id="UP000095023"/>
    </source>
</evidence>
<evidence type="ECO:0000313" key="1">
    <source>
        <dbReference type="EMBL" id="ODV88376.1"/>
    </source>
</evidence>
<proteinExistence type="predicted"/>
<dbReference type="AlphaFoldDB" id="A0A1E4T9E7"/>
<dbReference type="EMBL" id="KV453844">
    <property type="protein sequence ID" value="ODV88376.1"/>
    <property type="molecule type" value="Genomic_DNA"/>
</dbReference>
<keyword evidence="2" id="KW-1185">Reference proteome</keyword>